<evidence type="ECO:0000259" key="1">
    <source>
        <dbReference type="PROSITE" id="PS51819"/>
    </source>
</evidence>
<feature type="domain" description="VOC" evidence="1">
    <location>
        <begin position="135"/>
        <end position="251"/>
    </location>
</feature>
<dbReference type="InterPro" id="IPR037523">
    <property type="entry name" value="VOC_core"/>
</dbReference>
<protein>
    <submittedName>
        <fullName evidence="2">VOC family protein</fullName>
    </submittedName>
</protein>
<organism evidence="2 3">
    <name type="scientific">Saccharothrix mutabilis subsp. mutabilis</name>
    <dbReference type="NCBI Taxonomy" id="66855"/>
    <lineage>
        <taxon>Bacteria</taxon>
        <taxon>Bacillati</taxon>
        <taxon>Actinomycetota</taxon>
        <taxon>Actinomycetes</taxon>
        <taxon>Pseudonocardiales</taxon>
        <taxon>Pseudonocardiaceae</taxon>
        <taxon>Saccharothrix</taxon>
    </lineage>
</organism>
<dbReference type="SUPFAM" id="SSF54593">
    <property type="entry name" value="Glyoxalase/Bleomycin resistance protein/Dihydroxybiphenyl dioxygenase"/>
    <property type="match status" value="1"/>
</dbReference>
<reference evidence="2 3" key="1">
    <citation type="journal article" date="2019" name="Int. J. Syst. Evol. Microbiol.">
        <title>The Global Catalogue of Microorganisms (GCM) 10K type strain sequencing project: providing services to taxonomists for standard genome sequencing and annotation.</title>
        <authorList>
            <consortium name="The Broad Institute Genomics Platform"/>
            <consortium name="The Broad Institute Genome Sequencing Center for Infectious Disease"/>
            <person name="Wu L."/>
            <person name="Ma J."/>
        </authorList>
    </citation>
    <scope>NUCLEOTIDE SEQUENCE [LARGE SCALE GENOMIC DNA]</scope>
    <source>
        <strain evidence="2 3">JCM 3380</strain>
    </source>
</reference>
<dbReference type="RefSeq" id="WP_343933377.1">
    <property type="nucleotide sequence ID" value="NZ_BAAABU010000003.1"/>
</dbReference>
<dbReference type="InterPro" id="IPR052164">
    <property type="entry name" value="Anthracycline_SecMetBiosynth"/>
</dbReference>
<evidence type="ECO:0000313" key="2">
    <source>
        <dbReference type="EMBL" id="GAA0221634.1"/>
    </source>
</evidence>
<comment type="caution">
    <text evidence="2">The sequence shown here is derived from an EMBL/GenBank/DDBJ whole genome shotgun (WGS) entry which is preliminary data.</text>
</comment>
<sequence length="253" mass="26432">MLTTNATPGTPNWLDVGSPDIERTAAFYTAVFGWEARGFAPGGEYALFLHGNKTVGAVGTLDDGASSAWTIYFHSPDVDSTARAAREAGGRVRLEPVDVPGGGRLVQLTDPAGAEFAAFQPGENPGLELVTEPGSLAWTELHSPEPDTARAFYRAVLGWDATDLPVAEGRYTVFTPAGGDEDASFGGVAPLRPGHHPHWLPYIEVADTDAAVAKSAAEGGTVVMPATDHEGVGRTAWLADPFGARFAVITSSA</sequence>
<accession>A0ABN0THA7</accession>
<dbReference type="EMBL" id="BAAABU010000003">
    <property type="protein sequence ID" value="GAA0221634.1"/>
    <property type="molecule type" value="Genomic_DNA"/>
</dbReference>
<proteinExistence type="predicted"/>
<dbReference type="Proteomes" id="UP001500416">
    <property type="component" value="Unassembled WGS sequence"/>
</dbReference>
<dbReference type="Pfam" id="PF00903">
    <property type="entry name" value="Glyoxalase"/>
    <property type="match status" value="2"/>
</dbReference>
<feature type="domain" description="VOC" evidence="1">
    <location>
        <begin position="10"/>
        <end position="121"/>
    </location>
</feature>
<dbReference type="Gene3D" id="3.10.180.10">
    <property type="entry name" value="2,3-Dihydroxybiphenyl 1,2-Dioxygenase, domain 1"/>
    <property type="match status" value="2"/>
</dbReference>
<dbReference type="PROSITE" id="PS51819">
    <property type="entry name" value="VOC"/>
    <property type="match status" value="2"/>
</dbReference>
<keyword evidence="3" id="KW-1185">Reference proteome</keyword>
<gene>
    <name evidence="2" type="ORF">GCM10010492_19680</name>
</gene>
<dbReference type="InterPro" id="IPR029068">
    <property type="entry name" value="Glyas_Bleomycin-R_OHBP_Dase"/>
</dbReference>
<dbReference type="PANTHER" id="PTHR33993:SF10">
    <property type="entry name" value="CONSERVED PROTEIN"/>
    <property type="match status" value="1"/>
</dbReference>
<evidence type="ECO:0000313" key="3">
    <source>
        <dbReference type="Proteomes" id="UP001500416"/>
    </source>
</evidence>
<dbReference type="CDD" id="cd07247">
    <property type="entry name" value="SgaA_N_like"/>
    <property type="match status" value="2"/>
</dbReference>
<dbReference type="InterPro" id="IPR004360">
    <property type="entry name" value="Glyas_Fos-R_dOase_dom"/>
</dbReference>
<dbReference type="PANTHER" id="PTHR33993">
    <property type="entry name" value="GLYOXALASE-RELATED"/>
    <property type="match status" value="1"/>
</dbReference>
<name>A0ABN0THA7_9PSEU</name>